<dbReference type="PATRIC" id="fig|1664069.3.peg.2601"/>
<reference evidence="2" key="2">
    <citation type="submission" date="2015-10" db="EMBL/GenBank/DDBJ databases">
        <authorList>
            <person name="Gilbert D.G."/>
        </authorList>
    </citation>
    <scope>NUCLEOTIDE SEQUENCE</scope>
    <source>
        <strain evidence="2">GO-13</strain>
    </source>
</reference>
<organism evidence="2 4">
    <name type="scientific">Bacillus glycinifermentans</name>
    <dbReference type="NCBI Taxonomy" id="1664069"/>
    <lineage>
        <taxon>Bacteria</taxon>
        <taxon>Bacillati</taxon>
        <taxon>Bacillota</taxon>
        <taxon>Bacilli</taxon>
        <taxon>Bacillales</taxon>
        <taxon>Bacillaceae</taxon>
        <taxon>Bacillus</taxon>
    </lineage>
</organism>
<keyword evidence="1" id="KW-1133">Transmembrane helix</keyword>
<comment type="caution">
    <text evidence="2">The sequence shown here is derived from an EMBL/GenBank/DDBJ whole genome shotgun (WGS) entry which is preliminary data.</text>
</comment>
<reference evidence="2 4" key="1">
    <citation type="journal article" date="2015" name="Int. J. Syst. Evol. Microbiol.">
        <title>Bacillus glycinifermentans sp. nov., isolated from fermented soybean paste.</title>
        <authorList>
            <person name="Kim S.J."/>
            <person name="Dunlap C.A."/>
            <person name="Kwon S.W."/>
            <person name="Rooney A.P."/>
        </authorList>
    </citation>
    <scope>NUCLEOTIDE SEQUENCE [LARGE SCALE GENOMIC DNA]</scope>
    <source>
        <strain evidence="2 4">GO-13</strain>
    </source>
</reference>
<evidence type="ECO:0000313" key="3">
    <source>
        <dbReference type="EMBL" id="MEC0486961.1"/>
    </source>
</evidence>
<dbReference type="Proteomes" id="UP000036168">
    <property type="component" value="Unassembled WGS sequence"/>
</dbReference>
<reference evidence="3 5" key="3">
    <citation type="submission" date="2023-03" db="EMBL/GenBank/DDBJ databases">
        <title>Agriculturally important microbes genome sequencing.</title>
        <authorList>
            <person name="Dunlap C."/>
        </authorList>
    </citation>
    <scope>NUCLEOTIDE SEQUENCE [LARGE SCALE GENOMIC DNA]</scope>
    <source>
        <strain evidence="3 5">CBP-3203</strain>
    </source>
</reference>
<dbReference type="RefSeq" id="WP_048353582.1">
    <property type="nucleotide sequence ID" value="NZ_CP023481.1"/>
</dbReference>
<dbReference type="Proteomes" id="UP001341297">
    <property type="component" value="Unassembled WGS sequence"/>
</dbReference>
<dbReference type="EMBL" id="LECW02000004">
    <property type="protein sequence ID" value="KRT95312.1"/>
    <property type="molecule type" value="Genomic_DNA"/>
</dbReference>
<accession>A0A0J6ETD5</accession>
<keyword evidence="1" id="KW-0812">Transmembrane</keyword>
<dbReference type="AlphaFoldDB" id="A0A0J6ETD5"/>
<accession>A0A0J6EHG7</accession>
<feature type="transmembrane region" description="Helical" evidence="1">
    <location>
        <begin position="26"/>
        <end position="45"/>
    </location>
</feature>
<feature type="transmembrane region" description="Helical" evidence="1">
    <location>
        <begin position="95"/>
        <end position="114"/>
    </location>
</feature>
<dbReference type="EMBL" id="JARRTL010000025">
    <property type="protein sequence ID" value="MEC0486961.1"/>
    <property type="molecule type" value="Genomic_DNA"/>
</dbReference>
<dbReference type="Pfam" id="PF14037">
    <property type="entry name" value="YoqO"/>
    <property type="match status" value="1"/>
</dbReference>
<gene>
    <name evidence="2" type="ORF">AB447_212530</name>
    <name evidence="3" type="ORF">P8828_19565</name>
</gene>
<keyword evidence="5" id="KW-1185">Reference proteome</keyword>
<evidence type="ECO:0000313" key="4">
    <source>
        <dbReference type="Proteomes" id="UP000036168"/>
    </source>
</evidence>
<dbReference type="OrthoDB" id="2914991at2"/>
<dbReference type="InterPro" id="IPR025621">
    <property type="entry name" value="YoqO"/>
</dbReference>
<keyword evidence="1" id="KW-0472">Membrane</keyword>
<sequence length="121" mass="13430">MKKIGFYGLIASVVFGSYLRWIMNDSGVLIDIIALCGFVFILMYSWDESKKESRKALLLKGTGVVILTPLSVYMIFKGQESINSLAFFNGWETAAKVGCILLVLLVASVLMTFIHNISSRP</sequence>
<feature type="transmembrane region" description="Helical" evidence="1">
    <location>
        <begin position="57"/>
        <end position="75"/>
    </location>
</feature>
<name>A0A0J6ETD5_9BACI</name>
<protein>
    <submittedName>
        <fullName evidence="3">YoqO family protein</fullName>
    </submittedName>
</protein>
<proteinExistence type="predicted"/>
<evidence type="ECO:0000313" key="2">
    <source>
        <dbReference type="EMBL" id="KRT95312.1"/>
    </source>
</evidence>
<evidence type="ECO:0000313" key="5">
    <source>
        <dbReference type="Proteomes" id="UP001341297"/>
    </source>
</evidence>
<evidence type="ECO:0000256" key="1">
    <source>
        <dbReference type="SAM" id="Phobius"/>
    </source>
</evidence>